<evidence type="ECO:0000313" key="6">
    <source>
        <dbReference type="Proteomes" id="UP000095350"/>
    </source>
</evidence>
<reference evidence="3 6" key="1">
    <citation type="submission" date="2015-09" db="EMBL/GenBank/DDBJ databases">
        <authorList>
            <consortium name="Pathogen Informatics"/>
        </authorList>
    </citation>
    <scope>NUCLEOTIDE SEQUENCE [LARGE SCALE GENOMIC DNA]</scope>
    <source>
        <strain evidence="3 6">2789STDY5834960</strain>
    </source>
</reference>
<feature type="region of interest" description="Disordered" evidence="1">
    <location>
        <begin position="148"/>
        <end position="192"/>
    </location>
</feature>
<dbReference type="EMBL" id="QSHO01000001">
    <property type="protein sequence ID" value="RHC20941.1"/>
    <property type="molecule type" value="Genomic_DNA"/>
</dbReference>
<evidence type="ECO:0000313" key="7">
    <source>
        <dbReference type="Proteomes" id="UP000283513"/>
    </source>
</evidence>
<dbReference type="Proteomes" id="UP000095350">
    <property type="component" value="Unassembled WGS sequence"/>
</dbReference>
<dbReference type="Pfam" id="PF19610">
    <property type="entry name" value="DUF6115"/>
    <property type="match status" value="1"/>
</dbReference>
<dbReference type="AlphaFoldDB" id="A0A173UZT9"/>
<reference evidence="5 7" key="2">
    <citation type="submission" date="2018-08" db="EMBL/GenBank/DDBJ databases">
        <title>A genome reference for cultivated species of the human gut microbiota.</title>
        <authorList>
            <person name="Zou Y."/>
            <person name="Xue W."/>
            <person name="Luo G."/>
        </authorList>
    </citation>
    <scope>NUCLEOTIDE SEQUENCE [LARGE SCALE GENOMIC DNA]</scope>
    <source>
        <strain evidence="5 7">AM37-1AC</strain>
    </source>
</reference>
<gene>
    <name evidence="5" type="ORF">DW856_01665</name>
    <name evidence="3" type="ORF">ERS852572_02407</name>
    <name evidence="4" type="ORF">GMD50_05760</name>
</gene>
<evidence type="ECO:0000313" key="5">
    <source>
        <dbReference type="EMBL" id="RHC20941.1"/>
    </source>
</evidence>
<dbReference type="Proteomes" id="UP000478483">
    <property type="component" value="Unassembled WGS sequence"/>
</dbReference>
<feature type="transmembrane region" description="Helical" evidence="2">
    <location>
        <begin position="12"/>
        <end position="30"/>
    </location>
</feature>
<name>A0A173UZT9_9FIRM</name>
<protein>
    <submittedName>
        <fullName evidence="3">Uncharacterized protein</fullName>
    </submittedName>
</protein>
<evidence type="ECO:0000256" key="1">
    <source>
        <dbReference type="SAM" id="MobiDB-lite"/>
    </source>
</evidence>
<dbReference type="Proteomes" id="UP000283513">
    <property type="component" value="Unassembled WGS sequence"/>
</dbReference>
<dbReference type="InterPro" id="IPR046118">
    <property type="entry name" value="DUF6115"/>
</dbReference>
<dbReference type="EMBL" id="CYXZ01000017">
    <property type="protein sequence ID" value="CUN19826.1"/>
    <property type="molecule type" value="Genomic_DNA"/>
</dbReference>
<dbReference type="OrthoDB" id="2086261at2"/>
<dbReference type="PaxDb" id="166486-ERS852572_02407"/>
<dbReference type="EMBL" id="WNAJ01000004">
    <property type="protein sequence ID" value="MTR84574.1"/>
    <property type="molecule type" value="Genomic_DNA"/>
</dbReference>
<accession>A0A173UZT9</accession>
<evidence type="ECO:0000256" key="2">
    <source>
        <dbReference type="SAM" id="Phobius"/>
    </source>
</evidence>
<evidence type="ECO:0000313" key="4">
    <source>
        <dbReference type="EMBL" id="MTR84574.1"/>
    </source>
</evidence>
<keyword evidence="2" id="KW-0472">Membrane</keyword>
<evidence type="ECO:0000313" key="3">
    <source>
        <dbReference type="EMBL" id="CUN19826.1"/>
    </source>
</evidence>
<keyword evidence="2" id="KW-1133">Transmembrane helix</keyword>
<sequence length="231" mass="25485">MKGITVDMTGIVFFLLLTGVVFMVGSFFITERLSPSELNKITELSKDELGRIIDGALADAKSKVEESIEAQIDASSEQVERALEKETNEKIMAISEYSDTVMENMNKTHNEIMFLYNMLNDKHTELTGLATDLQKIAANVKSIQEGMAKKKAAEPAPVPKPEPAAKKVETKEQEVPVLKKEEEPETEENHTGRILEMRKKGMQSVEIAKALGVGLGEVNLVLGLYKGDTDS</sequence>
<reference evidence="4 8" key="3">
    <citation type="journal article" date="2019" name="Nat. Med.">
        <title>A library of human gut bacterial isolates paired with longitudinal multiomics data enables mechanistic microbiome research.</title>
        <authorList>
            <person name="Poyet M."/>
            <person name="Groussin M."/>
            <person name="Gibbons S.M."/>
            <person name="Avila-Pacheco J."/>
            <person name="Jiang X."/>
            <person name="Kearney S.M."/>
            <person name="Perrotta A.R."/>
            <person name="Berdy B."/>
            <person name="Zhao S."/>
            <person name="Lieberman T.D."/>
            <person name="Swanson P.K."/>
            <person name="Smith M."/>
            <person name="Roesemann S."/>
            <person name="Alexander J.E."/>
            <person name="Rich S.A."/>
            <person name="Livny J."/>
            <person name="Vlamakis H."/>
            <person name="Clish C."/>
            <person name="Bullock K."/>
            <person name="Deik A."/>
            <person name="Scott J."/>
            <person name="Pierce K.A."/>
            <person name="Xavier R.J."/>
            <person name="Alm E.J."/>
        </authorList>
    </citation>
    <scope>NUCLEOTIDE SEQUENCE [LARGE SCALE GENOMIC DNA]</scope>
    <source>
        <strain evidence="4 8">BIOML-A1</strain>
    </source>
</reference>
<evidence type="ECO:0000313" key="8">
    <source>
        <dbReference type="Proteomes" id="UP000478483"/>
    </source>
</evidence>
<keyword evidence="2" id="KW-0812">Transmembrane</keyword>
<dbReference type="STRING" id="166486.ERS852572_02407"/>
<organism evidence="3 6">
    <name type="scientific">Roseburia intestinalis</name>
    <dbReference type="NCBI Taxonomy" id="166486"/>
    <lineage>
        <taxon>Bacteria</taxon>
        <taxon>Bacillati</taxon>
        <taxon>Bacillota</taxon>
        <taxon>Clostridia</taxon>
        <taxon>Lachnospirales</taxon>
        <taxon>Lachnospiraceae</taxon>
        <taxon>Roseburia</taxon>
    </lineage>
</organism>
<feature type="compositionally biased region" description="Basic and acidic residues" evidence="1">
    <location>
        <begin position="163"/>
        <end position="192"/>
    </location>
</feature>
<proteinExistence type="predicted"/>